<dbReference type="OrthoDB" id="273340at2759"/>
<dbReference type="InterPro" id="IPR040382">
    <property type="entry name" value="NOL10/Enp2"/>
</dbReference>
<proteinExistence type="predicted"/>
<dbReference type="KEGG" id="pmal:PMUG01_01030400"/>
<sequence>MIKSFINNGIKIYSLTSGRLTPEGGRGSFEGRGKNKKKKGSGGNGSNKNNENSIELLHDLEFSKKSDEIKISDDGRYICISGMYPPQVGLYDTKELCIKHRRHFDEEVVNFEFLTNNYEKLVFLCKNRYLEFHNAAGKYYKMRIPREGRNLMYNKNNSDLYICTSYEDIYILNLQKGCYQNSIKTKNYCNNFICKNKQLPIFATGGSDGFLEIWDERVKKCLNILNVQNKEDEEEDELTSCCFSNNGLKVAVGTGKGIVKLYDIRHSKPLFVKDHCTDLAIKKIEFLKINNNKYLYSNKWCGANINIDEDITCTHNEYVASCDSNCIKIYSERQQNLLSFEIINFADEHTSASGTSSNSMRSGKKMKILNSDSININSFTFYDSSGLCFIPCDNKKVFLYFIPFIGLAPKWCNYLDSITEELEEKERYGNYSYDGTNVLNNDIGSSTINSNSSMLNYNSNCSGEIFDDYIFLTNEQVEQLQITHLKGTKNLIPYLHGHYIPSKVYTDIKNVVKMDDQEYVKKSLIQKKLEYKQQMRIPDKQTFISRDYVDKLLKKVNKKIDKKQKILVDAEELLQDERFNKLFYDPDYMVETVNLD</sequence>
<dbReference type="Proteomes" id="UP000219813">
    <property type="component" value="Chromosome 1"/>
</dbReference>
<organism evidence="4 6">
    <name type="scientific">Plasmodium malariae</name>
    <dbReference type="NCBI Taxonomy" id="5858"/>
    <lineage>
        <taxon>Eukaryota</taxon>
        <taxon>Sar</taxon>
        <taxon>Alveolata</taxon>
        <taxon>Apicomplexa</taxon>
        <taxon>Aconoidasida</taxon>
        <taxon>Haemosporida</taxon>
        <taxon>Plasmodiidae</taxon>
        <taxon>Plasmodium</taxon>
        <taxon>Plasmodium (Plasmodium)</taxon>
    </lineage>
</organism>
<gene>
    <name evidence="5" type="primary">NOL10</name>
    <name evidence="4" type="ORF">PMALA_001090</name>
    <name evidence="5" type="ORF">PMUG01_01030400</name>
</gene>
<evidence type="ECO:0000259" key="3">
    <source>
        <dbReference type="Pfam" id="PF23098"/>
    </source>
</evidence>
<dbReference type="GO" id="GO:0000462">
    <property type="term" value="P:maturation of SSU-rRNA from tricistronic rRNA transcript (SSU-rRNA, 5.8S rRNA, LSU-rRNA)"/>
    <property type="evidence" value="ECO:0007669"/>
    <property type="project" value="TreeGrafter"/>
</dbReference>
<dbReference type="SUPFAM" id="SSF50978">
    <property type="entry name" value="WD40 repeat-like"/>
    <property type="match status" value="1"/>
</dbReference>
<dbReference type="SMART" id="SM00320">
    <property type="entry name" value="WD40"/>
    <property type="match status" value="2"/>
</dbReference>
<protein>
    <submittedName>
        <fullName evidence="4 5">Nucleolar protein 10, putative</fullName>
    </submittedName>
</protein>
<name>A0A1A8VRY4_PLAMA</name>
<dbReference type="EMBL" id="LT594622">
    <property type="protein sequence ID" value="SBT87009.1"/>
    <property type="molecule type" value="Genomic_DNA"/>
</dbReference>
<dbReference type="GO" id="GO:0032040">
    <property type="term" value="C:small-subunit processome"/>
    <property type="evidence" value="ECO:0007669"/>
    <property type="project" value="TreeGrafter"/>
</dbReference>
<feature type="domain" description="Nucleolar protein 10-like N-terminal" evidence="3">
    <location>
        <begin position="368"/>
        <end position="426"/>
    </location>
</feature>
<dbReference type="EMBL" id="FLQW01000054">
    <property type="protein sequence ID" value="SBS81570.1"/>
    <property type="molecule type" value="Genomic_DNA"/>
</dbReference>
<evidence type="ECO:0000313" key="4">
    <source>
        <dbReference type="EMBL" id="SBS81570.1"/>
    </source>
</evidence>
<feature type="region of interest" description="Disordered" evidence="1">
    <location>
        <begin position="21"/>
        <end position="51"/>
    </location>
</feature>
<dbReference type="PANTHER" id="PTHR14927:SF0">
    <property type="entry name" value="NUCLEOLAR PROTEIN 10"/>
    <property type="match status" value="1"/>
</dbReference>
<evidence type="ECO:0000259" key="2">
    <source>
        <dbReference type="Pfam" id="PF23097"/>
    </source>
</evidence>
<dbReference type="InterPro" id="IPR056550">
    <property type="entry name" value="NOL10_2nd"/>
</dbReference>
<dbReference type="InterPro" id="IPR001680">
    <property type="entry name" value="WD40_rpt"/>
</dbReference>
<dbReference type="InterPro" id="IPR036322">
    <property type="entry name" value="WD40_repeat_dom_sf"/>
</dbReference>
<dbReference type="PANTHER" id="PTHR14927">
    <property type="entry name" value="NUCLEOLAR PROTEIN 10"/>
    <property type="match status" value="1"/>
</dbReference>
<dbReference type="Pfam" id="PF23097">
    <property type="entry name" value="NOL10_2nd"/>
    <property type="match status" value="1"/>
</dbReference>
<feature type="domain" description="Nucleolar protein 10-like N-terminal" evidence="3">
    <location>
        <begin position="6"/>
        <end position="288"/>
    </location>
</feature>
<reference evidence="6" key="2">
    <citation type="submission" date="2016-05" db="EMBL/GenBank/DDBJ databases">
        <authorList>
            <person name="Naeem Raeece"/>
        </authorList>
    </citation>
    <scope>NUCLEOTIDE SEQUENCE [LARGE SCALE GENOMIC DNA]</scope>
</reference>
<dbReference type="InterPro" id="IPR015943">
    <property type="entry name" value="WD40/YVTN_repeat-like_dom_sf"/>
</dbReference>
<dbReference type="InterPro" id="IPR056551">
    <property type="entry name" value="Beta-prop_NOL10_N"/>
</dbReference>
<keyword evidence="7" id="KW-1185">Reference proteome</keyword>
<accession>A0A1A8VRY4</accession>
<dbReference type="Gene3D" id="2.130.10.10">
    <property type="entry name" value="YVTN repeat-like/Quinoprotein amine dehydrogenase"/>
    <property type="match status" value="1"/>
</dbReference>
<dbReference type="AlphaFoldDB" id="A0A1A8VRY4"/>
<reference evidence="4" key="1">
    <citation type="submission" date="2016-05" db="EMBL/GenBank/DDBJ databases">
        <authorList>
            <person name="Lavstsen T."/>
            <person name="Jespersen J.S."/>
        </authorList>
    </citation>
    <scope>NUCLEOTIDE SEQUENCE [LARGE SCALE GENOMIC DNA]</scope>
</reference>
<dbReference type="Proteomes" id="UP000078597">
    <property type="component" value="Unassembled WGS sequence"/>
</dbReference>
<dbReference type="GeneID" id="39866456"/>
<dbReference type="RefSeq" id="XP_028860092.1">
    <property type="nucleotide sequence ID" value="XM_029008543.1"/>
</dbReference>
<reference evidence="5 7" key="3">
    <citation type="submission" date="2016-06" db="EMBL/GenBank/DDBJ databases">
        <authorList>
            <consortium name="Pathogen Informatics"/>
        </authorList>
    </citation>
    <scope>NUCLEOTIDE SEQUENCE [LARGE SCALE GENOMIC DNA]</scope>
</reference>
<evidence type="ECO:0000313" key="5">
    <source>
        <dbReference type="EMBL" id="SBT87009.1"/>
    </source>
</evidence>
<evidence type="ECO:0000313" key="6">
    <source>
        <dbReference type="Proteomes" id="UP000078597"/>
    </source>
</evidence>
<dbReference type="Pfam" id="PF23098">
    <property type="entry name" value="Beta-prop_NOL10_N"/>
    <property type="match status" value="2"/>
</dbReference>
<dbReference type="GO" id="GO:0030686">
    <property type="term" value="C:90S preribosome"/>
    <property type="evidence" value="ECO:0007669"/>
    <property type="project" value="TreeGrafter"/>
</dbReference>
<feature type="domain" description="Nucleolar protein 10-like second" evidence="2">
    <location>
        <begin position="465"/>
        <end position="512"/>
    </location>
</feature>
<evidence type="ECO:0000256" key="1">
    <source>
        <dbReference type="SAM" id="MobiDB-lite"/>
    </source>
</evidence>
<evidence type="ECO:0000313" key="7">
    <source>
        <dbReference type="Proteomes" id="UP000219813"/>
    </source>
</evidence>
<dbReference type="OMA" id="GYFMDVR"/>
<dbReference type="VEuPathDB" id="PlasmoDB:PmUG01_01030400"/>